<dbReference type="Gene3D" id="3.40.30.10">
    <property type="entry name" value="Glutaredoxin"/>
    <property type="match status" value="1"/>
</dbReference>
<dbReference type="InterPro" id="IPR011649">
    <property type="entry name" value="KaiB_domain"/>
</dbReference>
<dbReference type="SUPFAM" id="SSF52833">
    <property type="entry name" value="Thioredoxin-like"/>
    <property type="match status" value="1"/>
</dbReference>
<accession>A0A5M3WWA1</accession>
<name>A0A5M3WWA1_9ACTN</name>
<dbReference type="AlphaFoldDB" id="A0A5M3WWA1"/>
<sequence length="117" mass="12709">MSAQRGRREGLWVSTPMTTYSFRLYVVGQTPRSASAASNLRGLCDTYLPGCHEIEVIDAATRPDLAEEERILATPTVIRVAPLPKFRVIGDLSDQGRVARFLGLPGVNAASPDGPER</sequence>
<dbReference type="Pfam" id="PF07689">
    <property type="entry name" value="KaiB"/>
    <property type="match status" value="1"/>
</dbReference>
<dbReference type="InterPro" id="IPR039022">
    <property type="entry name" value="KaiB-like"/>
</dbReference>
<dbReference type="InterPro" id="IPR036249">
    <property type="entry name" value="Thioredoxin-like_sf"/>
</dbReference>
<keyword evidence="3" id="KW-1185">Reference proteome</keyword>
<dbReference type="GO" id="GO:0048511">
    <property type="term" value="P:rhythmic process"/>
    <property type="evidence" value="ECO:0007669"/>
    <property type="project" value="InterPro"/>
</dbReference>
<evidence type="ECO:0000313" key="3">
    <source>
        <dbReference type="Proteomes" id="UP000331127"/>
    </source>
</evidence>
<proteinExistence type="predicted"/>
<dbReference type="PANTHER" id="PTHR41709">
    <property type="entry name" value="KAIB-LIKE PROTEIN 1"/>
    <property type="match status" value="1"/>
</dbReference>
<gene>
    <name evidence="2" type="ORF">Amac_073120</name>
</gene>
<dbReference type="PANTHER" id="PTHR41709:SF2">
    <property type="entry name" value="CIRCADIAN CLOCK PROTEIN KAIB2"/>
    <property type="match status" value="1"/>
</dbReference>
<dbReference type="Proteomes" id="UP000331127">
    <property type="component" value="Unassembled WGS sequence"/>
</dbReference>
<reference evidence="2 3" key="1">
    <citation type="submission" date="2019-10" db="EMBL/GenBank/DDBJ databases">
        <title>Whole genome shotgun sequence of Acrocarpospora macrocephala NBRC 16266.</title>
        <authorList>
            <person name="Ichikawa N."/>
            <person name="Kimura A."/>
            <person name="Kitahashi Y."/>
            <person name="Komaki H."/>
            <person name="Oguchi A."/>
        </authorList>
    </citation>
    <scope>NUCLEOTIDE SEQUENCE [LARGE SCALE GENOMIC DNA]</scope>
    <source>
        <strain evidence="2 3">NBRC 16266</strain>
    </source>
</reference>
<dbReference type="SMART" id="SM01248">
    <property type="entry name" value="KaiB"/>
    <property type="match status" value="1"/>
</dbReference>
<organism evidence="2 3">
    <name type="scientific">Acrocarpospora macrocephala</name>
    <dbReference type="NCBI Taxonomy" id="150177"/>
    <lineage>
        <taxon>Bacteria</taxon>
        <taxon>Bacillati</taxon>
        <taxon>Actinomycetota</taxon>
        <taxon>Actinomycetes</taxon>
        <taxon>Streptosporangiales</taxon>
        <taxon>Streptosporangiaceae</taxon>
        <taxon>Acrocarpospora</taxon>
    </lineage>
</organism>
<protein>
    <recommendedName>
        <fullName evidence="1">KaiB domain-containing protein</fullName>
    </recommendedName>
</protein>
<evidence type="ECO:0000259" key="1">
    <source>
        <dbReference type="SMART" id="SM01248"/>
    </source>
</evidence>
<feature type="domain" description="KaiB" evidence="1">
    <location>
        <begin position="23"/>
        <end position="104"/>
    </location>
</feature>
<comment type="caution">
    <text evidence="2">The sequence shown here is derived from an EMBL/GenBank/DDBJ whole genome shotgun (WGS) entry which is preliminary data.</text>
</comment>
<evidence type="ECO:0000313" key="2">
    <source>
        <dbReference type="EMBL" id="GES13715.1"/>
    </source>
</evidence>
<dbReference type="EMBL" id="BLAE01000049">
    <property type="protein sequence ID" value="GES13715.1"/>
    <property type="molecule type" value="Genomic_DNA"/>
</dbReference>
<dbReference type="CDD" id="cd02978">
    <property type="entry name" value="KaiB_like"/>
    <property type="match status" value="1"/>
</dbReference>